<reference evidence="2 3" key="1">
    <citation type="submission" date="2019-02" db="EMBL/GenBank/DDBJ databases">
        <authorList>
            <person name="Goldberg S.R."/>
            <person name="Haltli B.A."/>
            <person name="Correa H."/>
            <person name="Russell K.G."/>
        </authorList>
    </citation>
    <scope>NUCLEOTIDE SEQUENCE [LARGE SCALE GENOMIC DNA]</scope>
    <source>
        <strain evidence="2 3">JCM 16186</strain>
    </source>
</reference>
<feature type="transmembrane region" description="Helical" evidence="1">
    <location>
        <begin position="119"/>
        <end position="140"/>
    </location>
</feature>
<comment type="caution">
    <text evidence="2">The sequence shown here is derived from an EMBL/GenBank/DDBJ whole genome shotgun (WGS) entry which is preliminary data.</text>
</comment>
<accession>A0ABW9RKJ4</accession>
<sequence length="151" mass="16766">METKSSAKTYISEKYGLSIALGLIVFFFIMQLLGLLYVVELRVMNVVIMIAGILTAIKTLKKKAPEEFTYFKGMGTGILTGIIGSILFGLFVFFYVSFIDTGLMQSIIENEPMGRFMNPYIVSVVIVVEGIASALLVSFVTMNYMDPTKLE</sequence>
<feature type="transmembrane region" description="Helical" evidence="1">
    <location>
        <begin position="43"/>
        <end position="61"/>
    </location>
</feature>
<dbReference type="EMBL" id="SMLW01000434">
    <property type="protein sequence ID" value="MTI24609.1"/>
    <property type="molecule type" value="Genomic_DNA"/>
</dbReference>
<keyword evidence="1" id="KW-0472">Membrane</keyword>
<gene>
    <name evidence="2" type="ORF">E1163_06605</name>
</gene>
<evidence type="ECO:0000313" key="2">
    <source>
        <dbReference type="EMBL" id="MTI24609.1"/>
    </source>
</evidence>
<dbReference type="Pfam" id="PF13858">
    <property type="entry name" value="DUF4199"/>
    <property type="match status" value="1"/>
</dbReference>
<dbReference type="RefSeq" id="WP_155170652.1">
    <property type="nucleotide sequence ID" value="NZ_BAAAFL010000068.1"/>
</dbReference>
<feature type="transmembrane region" description="Helical" evidence="1">
    <location>
        <begin position="15"/>
        <end position="37"/>
    </location>
</feature>
<evidence type="ECO:0000313" key="3">
    <source>
        <dbReference type="Proteomes" id="UP000798808"/>
    </source>
</evidence>
<dbReference type="Proteomes" id="UP000798808">
    <property type="component" value="Unassembled WGS sequence"/>
</dbReference>
<proteinExistence type="predicted"/>
<organism evidence="2 3">
    <name type="scientific">Fulvivirga kasyanovii</name>
    <dbReference type="NCBI Taxonomy" id="396812"/>
    <lineage>
        <taxon>Bacteria</taxon>
        <taxon>Pseudomonadati</taxon>
        <taxon>Bacteroidota</taxon>
        <taxon>Cytophagia</taxon>
        <taxon>Cytophagales</taxon>
        <taxon>Fulvivirgaceae</taxon>
        <taxon>Fulvivirga</taxon>
    </lineage>
</organism>
<protein>
    <submittedName>
        <fullName evidence="2">DUF4199 domain-containing protein</fullName>
    </submittedName>
</protein>
<dbReference type="InterPro" id="IPR025250">
    <property type="entry name" value="DUF4199"/>
</dbReference>
<keyword evidence="1" id="KW-0812">Transmembrane</keyword>
<name>A0ABW9RKJ4_9BACT</name>
<keyword evidence="3" id="KW-1185">Reference proteome</keyword>
<feature type="transmembrane region" description="Helical" evidence="1">
    <location>
        <begin position="73"/>
        <end position="99"/>
    </location>
</feature>
<evidence type="ECO:0000256" key="1">
    <source>
        <dbReference type="SAM" id="Phobius"/>
    </source>
</evidence>
<keyword evidence="1" id="KW-1133">Transmembrane helix</keyword>